<dbReference type="InterPro" id="IPR002491">
    <property type="entry name" value="ABC_transptr_periplasmic_BD"/>
</dbReference>
<dbReference type="KEGG" id="dti:Desti_3359"/>
<organism evidence="2 3">
    <name type="scientific">Desulfomonile tiedjei (strain ATCC 49306 / DSM 6799 / DCB-1)</name>
    <dbReference type="NCBI Taxonomy" id="706587"/>
    <lineage>
        <taxon>Bacteria</taxon>
        <taxon>Pseudomonadati</taxon>
        <taxon>Thermodesulfobacteriota</taxon>
        <taxon>Desulfomonilia</taxon>
        <taxon>Desulfomonilales</taxon>
        <taxon>Desulfomonilaceae</taxon>
        <taxon>Desulfomonile</taxon>
    </lineage>
</organism>
<dbReference type="PATRIC" id="fig|706587.4.peg.3825"/>
<gene>
    <name evidence="2" type="ordered locus">Desti_3359</name>
</gene>
<dbReference type="EMBL" id="CP003360">
    <property type="protein sequence ID" value="AFM26015.1"/>
    <property type="molecule type" value="Genomic_DNA"/>
</dbReference>
<proteinExistence type="predicted"/>
<dbReference type="AlphaFoldDB" id="I4C8X4"/>
<dbReference type="Pfam" id="PF01955">
    <property type="entry name" value="CbiZ"/>
    <property type="match status" value="1"/>
</dbReference>
<dbReference type="GO" id="GO:0071281">
    <property type="term" value="P:cellular response to iron ion"/>
    <property type="evidence" value="ECO:0007669"/>
    <property type="project" value="TreeGrafter"/>
</dbReference>
<dbReference type="STRING" id="706587.Desti_3359"/>
<dbReference type="Pfam" id="PF01497">
    <property type="entry name" value="Peripla_BP_2"/>
    <property type="match status" value="1"/>
</dbReference>
<dbReference type="RefSeq" id="WP_014811149.1">
    <property type="nucleotide sequence ID" value="NC_018025.1"/>
</dbReference>
<dbReference type="eggNOG" id="COG0614">
    <property type="taxonomic scope" value="Bacteria"/>
</dbReference>
<dbReference type="Proteomes" id="UP000006055">
    <property type="component" value="Chromosome"/>
</dbReference>
<name>I4C8X4_DESTA</name>
<evidence type="ECO:0000313" key="3">
    <source>
        <dbReference type="Proteomes" id="UP000006055"/>
    </source>
</evidence>
<reference evidence="3" key="1">
    <citation type="submission" date="2012-06" db="EMBL/GenBank/DDBJ databases">
        <title>Complete sequence of chromosome of Desulfomonile tiedjei DSM 6799.</title>
        <authorList>
            <person name="Lucas S."/>
            <person name="Copeland A."/>
            <person name="Lapidus A."/>
            <person name="Glavina del Rio T."/>
            <person name="Dalin E."/>
            <person name="Tice H."/>
            <person name="Bruce D."/>
            <person name="Goodwin L."/>
            <person name="Pitluck S."/>
            <person name="Peters L."/>
            <person name="Ovchinnikova G."/>
            <person name="Zeytun A."/>
            <person name="Lu M."/>
            <person name="Kyrpides N."/>
            <person name="Mavromatis K."/>
            <person name="Ivanova N."/>
            <person name="Brettin T."/>
            <person name="Detter J.C."/>
            <person name="Han C."/>
            <person name="Larimer F."/>
            <person name="Land M."/>
            <person name="Hauser L."/>
            <person name="Markowitz V."/>
            <person name="Cheng J.-F."/>
            <person name="Hugenholtz P."/>
            <person name="Woyke T."/>
            <person name="Wu D."/>
            <person name="Spring S."/>
            <person name="Schroeder M."/>
            <person name="Brambilla E."/>
            <person name="Klenk H.-P."/>
            <person name="Eisen J.A."/>
        </authorList>
    </citation>
    <scope>NUCLEOTIDE SEQUENCE [LARGE SCALE GENOMIC DNA]</scope>
    <source>
        <strain evidence="3">ATCC 49306 / DSM 6799 / DCB-1</strain>
    </source>
</reference>
<accession>I4C8X4</accession>
<evidence type="ECO:0000259" key="1">
    <source>
        <dbReference type="PROSITE" id="PS50983"/>
    </source>
</evidence>
<dbReference type="InterPro" id="IPR002808">
    <property type="entry name" value="AdoCbi_amidolase"/>
</dbReference>
<dbReference type="PANTHER" id="PTHR30535">
    <property type="entry name" value="VITAMIN B12-BINDING PROTEIN"/>
    <property type="match status" value="1"/>
</dbReference>
<dbReference type="PROSITE" id="PS50983">
    <property type="entry name" value="FE_B12_PBP"/>
    <property type="match status" value="1"/>
</dbReference>
<protein>
    <submittedName>
        <fullName evidence="2">ABC-type Fe3+-hydroxamate transport system, periplasmic component</fullName>
    </submittedName>
</protein>
<dbReference type="PANTHER" id="PTHR30535:SF34">
    <property type="entry name" value="MOLYBDATE-BINDING PROTEIN MOLA"/>
    <property type="match status" value="1"/>
</dbReference>
<feature type="domain" description="Fe/B12 periplasmic-binding" evidence="1">
    <location>
        <begin position="52"/>
        <end position="302"/>
    </location>
</feature>
<dbReference type="OrthoDB" id="5409767at2"/>
<dbReference type="InterPro" id="IPR050902">
    <property type="entry name" value="ABC_Transporter_SBP"/>
</dbReference>
<sequence>MHSILFSFKRMVPILLIVLLSVRSVCLAGSSSEITIIDSSGQTIRLKETPKRVVSLVPGATETFFALGAGDRIVGLTYHDTFPREANSKTIVGGFFDPVPELIEKLRPDIILLSQFQSKIRERFVGSGITLIEVDAHTIEDGFKTIELVGKVSGKTEEATAKIGKIRKQLDLVSRKVSRIPENKRKRVMRLMGSDGIMTPGDGSFQNEFIQLAGGIPPSFGKSGAVVRVTEEEWKKFNPQFIYYCGIEGRLFQKLFDKPGWKDVEAVKNSNYAHFPCDLTCRASVHMGDFVAWLAGVIYADELTNEDFDLSPDAVSQSRGITVDLPYVKAAQVIDASIHDFPTQTLLIDFTEPMSCVNSCAGSATRITTVGNHYFSAPLWTIGHSTSIDSLKNKVCTLSTRRPESTSLLYTGAKMDNLSIQRTDYKDMVVYALVTAGVETNAICSSVDEGKFYEPGTINIIILTNMRLTARAQARAIISATEAKSAALQDLDIRSSYSPRYQATGTGTDEVLVVEGRGKTVENTGGHSKLGELIAKGVYQGVKESISLQNGLSARRSVFQRLNERKIDLYGLVSECGRFSREDVSGIYAGLEKLLLNPSHAGFLESSFALGTACDSGLVCDIKAFQDICRHKCEEVAGCPVDTLIEFVPRDMASKPIRMAIDAFLNGLNKRKSASSKTSSVGGQGK</sequence>
<dbReference type="eggNOG" id="COG1865">
    <property type="taxonomic scope" value="Bacteria"/>
</dbReference>
<keyword evidence="3" id="KW-1185">Reference proteome</keyword>
<dbReference type="Gene3D" id="3.40.50.1980">
    <property type="entry name" value="Nitrogenase molybdenum iron protein domain"/>
    <property type="match status" value="2"/>
</dbReference>
<dbReference type="HOGENOM" id="CLU_408678_0_0_7"/>
<dbReference type="SUPFAM" id="SSF53807">
    <property type="entry name" value="Helical backbone' metal receptor"/>
    <property type="match status" value="1"/>
</dbReference>
<evidence type="ECO:0000313" key="2">
    <source>
        <dbReference type="EMBL" id="AFM26015.1"/>
    </source>
</evidence>